<reference evidence="1" key="1">
    <citation type="submission" date="2018-05" db="EMBL/GenBank/DDBJ databases">
        <authorList>
            <person name="Lanie J.A."/>
            <person name="Ng W.-L."/>
            <person name="Kazmierczak K.M."/>
            <person name="Andrzejewski T.M."/>
            <person name="Davidsen T.M."/>
            <person name="Wayne K.J."/>
            <person name="Tettelin H."/>
            <person name="Glass J.I."/>
            <person name="Rusch D."/>
            <person name="Podicherti R."/>
            <person name="Tsui H.-C.T."/>
            <person name="Winkler M.E."/>
        </authorList>
    </citation>
    <scope>NUCLEOTIDE SEQUENCE</scope>
</reference>
<gene>
    <name evidence="1" type="ORF">METZ01_LOCUS80002</name>
</gene>
<proteinExistence type="predicted"/>
<accession>A0A381UHN5</accession>
<dbReference type="AlphaFoldDB" id="A0A381UHN5"/>
<name>A0A381UHN5_9ZZZZ</name>
<evidence type="ECO:0000313" key="1">
    <source>
        <dbReference type="EMBL" id="SVA27148.1"/>
    </source>
</evidence>
<dbReference type="EMBL" id="UINC01006376">
    <property type="protein sequence ID" value="SVA27148.1"/>
    <property type="molecule type" value="Genomic_DNA"/>
</dbReference>
<organism evidence="1">
    <name type="scientific">marine metagenome</name>
    <dbReference type="NCBI Taxonomy" id="408172"/>
    <lineage>
        <taxon>unclassified sequences</taxon>
        <taxon>metagenomes</taxon>
        <taxon>ecological metagenomes</taxon>
    </lineage>
</organism>
<protein>
    <submittedName>
        <fullName evidence="1">Uncharacterized protein</fullName>
    </submittedName>
</protein>
<sequence>MNHQVWLNFEATQGLEGSFEPPAYAVVLFEDDRLIIHTHDFMDASEKFDLHNSPVNDWAVRKHSS</sequence>